<name>A0A9N9MA66_9CUCU</name>
<keyword evidence="2" id="KW-0238">DNA-binding</keyword>
<evidence type="ECO:0000313" key="4">
    <source>
        <dbReference type="EMBL" id="CAG9760587.1"/>
    </source>
</evidence>
<evidence type="ECO:0000313" key="5">
    <source>
        <dbReference type="Proteomes" id="UP001152799"/>
    </source>
</evidence>
<feature type="DNA-binding region" description="H-T-H motif" evidence="2">
    <location>
        <begin position="35"/>
        <end position="55"/>
    </location>
</feature>
<organism evidence="4 5">
    <name type="scientific">Ceutorhynchus assimilis</name>
    <name type="common">cabbage seed weevil</name>
    <dbReference type="NCBI Taxonomy" id="467358"/>
    <lineage>
        <taxon>Eukaryota</taxon>
        <taxon>Metazoa</taxon>
        <taxon>Ecdysozoa</taxon>
        <taxon>Arthropoda</taxon>
        <taxon>Hexapoda</taxon>
        <taxon>Insecta</taxon>
        <taxon>Pterygota</taxon>
        <taxon>Neoptera</taxon>
        <taxon>Endopterygota</taxon>
        <taxon>Coleoptera</taxon>
        <taxon>Polyphaga</taxon>
        <taxon>Cucujiformia</taxon>
        <taxon>Curculionidae</taxon>
        <taxon>Ceutorhynchinae</taxon>
        <taxon>Ceutorhynchus</taxon>
    </lineage>
</organism>
<evidence type="ECO:0000256" key="2">
    <source>
        <dbReference type="PROSITE-ProRule" id="PRU00320"/>
    </source>
</evidence>
<keyword evidence="2" id="KW-0539">Nucleus</keyword>
<dbReference type="Gene3D" id="1.10.10.60">
    <property type="entry name" value="Homeodomain-like"/>
    <property type="match status" value="1"/>
</dbReference>
<dbReference type="Proteomes" id="UP001152799">
    <property type="component" value="Chromosome 1"/>
</dbReference>
<dbReference type="EMBL" id="OU892277">
    <property type="protein sequence ID" value="CAG9760587.1"/>
    <property type="molecule type" value="Genomic_DNA"/>
</dbReference>
<protein>
    <recommendedName>
        <fullName evidence="3">HTH psq-type domain-containing protein</fullName>
    </recommendedName>
</protein>
<dbReference type="InterPro" id="IPR009057">
    <property type="entry name" value="Homeodomain-like_sf"/>
</dbReference>
<dbReference type="GO" id="GO:0005634">
    <property type="term" value="C:nucleus"/>
    <property type="evidence" value="ECO:0007669"/>
    <property type="project" value="UniProtKB-SubCell"/>
</dbReference>
<dbReference type="OrthoDB" id="6742042at2759"/>
<comment type="subcellular location">
    <subcellularLocation>
        <location evidence="1 2">Nucleus</location>
    </subcellularLocation>
</comment>
<evidence type="ECO:0000259" key="3">
    <source>
        <dbReference type="PROSITE" id="PS50960"/>
    </source>
</evidence>
<dbReference type="GO" id="GO:0003677">
    <property type="term" value="F:DNA binding"/>
    <property type="evidence" value="ECO:0007669"/>
    <property type="project" value="UniProtKB-UniRule"/>
</dbReference>
<gene>
    <name evidence="4" type="ORF">CEUTPL_LOCUS1311</name>
</gene>
<feature type="domain" description="HTH psq-type" evidence="3">
    <location>
        <begin position="8"/>
        <end position="59"/>
    </location>
</feature>
<dbReference type="PROSITE" id="PS50960">
    <property type="entry name" value="HTH_PSQ"/>
    <property type="match status" value="1"/>
</dbReference>
<reference evidence="4" key="1">
    <citation type="submission" date="2022-01" db="EMBL/GenBank/DDBJ databases">
        <authorList>
            <person name="King R."/>
        </authorList>
    </citation>
    <scope>NUCLEOTIDE SEQUENCE</scope>
</reference>
<keyword evidence="5" id="KW-1185">Reference proteome</keyword>
<dbReference type="AlphaFoldDB" id="A0A9N9MA66"/>
<accession>A0A9N9MA66</accession>
<dbReference type="SUPFAM" id="SSF46689">
    <property type="entry name" value="Homeodomain-like"/>
    <property type="match status" value="1"/>
</dbReference>
<dbReference type="InterPro" id="IPR007889">
    <property type="entry name" value="HTH_Psq"/>
</dbReference>
<proteinExistence type="predicted"/>
<dbReference type="Pfam" id="PF05225">
    <property type="entry name" value="HTH_psq"/>
    <property type="match status" value="1"/>
</dbReference>
<evidence type="ECO:0000256" key="1">
    <source>
        <dbReference type="ARBA" id="ARBA00004123"/>
    </source>
</evidence>
<sequence length="98" mass="11144">MGRIYKKRVGSRPYKNYNDESLERAMQLVRNGSSYREAAAKFGIPWKTLWNKIKAKHTNSVGIPTLLTELEERHFVDVLLTAAEFGSPLTAFDLLLSS</sequence>